<protein>
    <submittedName>
        <fullName evidence="1">Uncharacterized protein</fullName>
    </submittedName>
</protein>
<comment type="caution">
    <text evidence="1">The sequence shown here is derived from an EMBL/GenBank/DDBJ whole genome shotgun (WGS) entry which is preliminary data.</text>
</comment>
<evidence type="ECO:0000313" key="2">
    <source>
        <dbReference type="Proteomes" id="UP000248054"/>
    </source>
</evidence>
<organism evidence="1 2">
    <name type="scientific">Winogradskyella epiphytica</name>
    <dbReference type="NCBI Taxonomy" id="262005"/>
    <lineage>
        <taxon>Bacteria</taxon>
        <taxon>Pseudomonadati</taxon>
        <taxon>Bacteroidota</taxon>
        <taxon>Flavobacteriia</taxon>
        <taxon>Flavobacteriales</taxon>
        <taxon>Flavobacteriaceae</taxon>
        <taxon>Winogradskyella</taxon>
    </lineage>
</organism>
<sequence length="203" mass="23795">MKNKYIITIILLNMLFLNTSCGIKGGFQGLYSYYNKSKKINPNLFIIPDPLKTICELTKSDTAKVYLINGKDLKKCLDKKQDVIVYIWGPKCKSKICYPLDILQEMCNENNIELYIVAEYYDVKLMEINYNIENPIFGINTKYYDSNLTSKYLTEFIKDLTLQDNIENRFFHFKQGNFINSFESIENSIESIRGKTNKNIYQN</sequence>
<proteinExistence type="predicted"/>
<gene>
    <name evidence="1" type="ORF">DFQ11_1254</name>
</gene>
<reference evidence="1 2" key="1">
    <citation type="submission" date="2018-06" db="EMBL/GenBank/DDBJ databases">
        <title>Genomic Encyclopedia of Type Strains, Phase III (KMG-III): the genomes of soil and plant-associated and newly described type strains.</title>
        <authorList>
            <person name="Whitman W."/>
        </authorList>
    </citation>
    <scope>NUCLEOTIDE SEQUENCE [LARGE SCALE GENOMIC DNA]</scope>
    <source>
        <strain evidence="1 2">CECT 7945</strain>
    </source>
</reference>
<dbReference type="Proteomes" id="UP000248054">
    <property type="component" value="Unassembled WGS sequence"/>
</dbReference>
<name>A0A2V4X431_9FLAO</name>
<dbReference type="AlphaFoldDB" id="A0A2V4X431"/>
<dbReference type="OrthoDB" id="1377388at2"/>
<dbReference type="EMBL" id="QJTD01000025">
    <property type="protein sequence ID" value="PYE78631.1"/>
    <property type="molecule type" value="Genomic_DNA"/>
</dbReference>
<dbReference type="RefSeq" id="WP_110476641.1">
    <property type="nucleotide sequence ID" value="NZ_BMWQ01000026.1"/>
</dbReference>
<evidence type="ECO:0000313" key="1">
    <source>
        <dbReference type="EMBL" id="PYE78631.1"/>
    </source>
</evidence>
<accession>A0A2V4X431</accession>
<keyword evidence="2" id="KW-1185">Reference proteome</keyword>